<sequence length="1017" mass="111626">MLQRFVVLLALTASSHAASSPLQLTGTTALLGGNPYWVDPNAVGKIPRDIALKTFGNNTSLLGGFRPISVVDSATGSGATTESLEQSLTRFLAEDDVWSKDFSDIIYSQSTASDGQHERQGIFVNHWNHRTVVVGNVSDERGKIPEGPYFLSLDGGVHRVFRLYTDSQNAFAESTYADAEGNHAVLPANLPGGGLAIAVPSRLYYKATPERPLAGVRLGVKDIYDISGIKTGNGNRAWYNLYPPASQTAPAVQALIDAGAVVVGKVKTAQFANGEFANADWIDYHSPFNPRGDGYQDPNFSSAGAGASVASYEWLDIALGSDTGGSIRGPARVQGLYGLRPSHGAVSLNHTLPLAPEFDTAGLVARDPALLRNASAVLYGVSAYSSSDFPRTLLVEPYPAGLSQETTAALDKVLSGLRDFLGIEAITPFNITESWRTSRPPSAPETLDGLLNTTYATLITRRQTRLVRDPFYADYGRLHDGRLPFVNPVPLTRWGYGDSLPEAAVDDALRNITVFKDWFQGEVLPVDNRTCSSSIVAYASPPVIQYRNVYRSPPTVPFGFASSYWSVFGGVPDMVTPIGQTPYNSSITKHVENLPVTVNLVAAAGCEHMLLSLVAELAREGLLTSSALLVTMPVLSEPDIEKILAVLRRFSQYEPQSAPQKVPAYEAVAATKLREFDQSDEPITLLLPAFPWKNPNTDKVLGGSPDLGEELGLARLDHLCEELGRIYAHGAHVILVSDGPVYNDLLGIPDADYFEYGVQLRDLAKQEGLSHIKFVRLVDVLDLGNGDAMSRGEHLSMAETCRREMERRFLSPDFSVQGEVRAHPDTALTYQKYLKSAHEDLFWGPEVDPAIKRDAVKYETETEWIAERMTQRLLAYERALEHKFPRVIRLSIHRSTGKNKISVPLIPQPGGFGLTPWHSALLVTAQGEFRTRPSSELRDPRKYEIVKQNGKPYFVREKNPDFDWPEHVKIHHKYGGRIILENTSEDESKKRPADELELKLANLALRPGGLEVRGFKV</sequence>
<dbReference type="AlphaFoldDB" id="A0A1B7Y7N7"/>
<keyword evidence="1" id="KW-0732">Signal</keyword>
<evidence type="ECO:0000259" key="3">
    <source>
        <dbReference type="Pfam" id="PF26053"/>
    </source>
</evidence>
<dbReference type="InterPro" id="IPR023631">
    <property type="entry name" value="Amidase_dom"/>
</dbReference>
<dbReference type="InterPro" id="IPR058329">
    <property type="entry name" value="Arp1_N"/>
</dbReference>
<evidence type="ECO:0000259" key="2">
    <source>
        <dbReference type="Pfam" id="PF01425"/>
    </source>
</evidence>
<keyword evidence="5" id="KW-1185">Reference proteome</keyword>
<accession>A0A1B7Y7N7</accession>
<dbReference type="GeneID" id="28868596"/>
<dbReference type="Pfam" id="PF01425">
    <property type="entry name" value="Amidase"/>
    <property type="match status" value="1"/>
</dbReference>
<feature type="signal peptide" evidence="1">
    <location>
        <begin position="1"/>
        <end position="17"/>
    </location>
</feature>
<dbReference type="EMBL" id="LTAN01000006">
    <property type="protein sequence ID" value="OBR07994.1"/>
    <property type="molecule type" value="Genomic_DNA"/>
</dbReference>
<organism evidence="4 5">
    <name type="scientific">Colletotrichum higginsianum (strain IMI 349063)</name>
    <name type="common">Crucifer anthracnose fungus</name>
    <dbReference type="NCBI Taxonomy" id="759273"/>
    <lineage>
        <taxon>Eukaryota</taxon>
        <taxon>Fungi</taxon>
        <taxon>Dikarya</taxon>
        <taxon>Ascomycota</taxon>
        <taxon>Pezizomycotina</taxon>
        <taxon>Sordariomycetes</taxon>
        <taxon>Hypocreomycetidae</taxon>
        <taxon>Glomerellales</taxon>
        <taxon>Glomerellaceae</taxon>
        <taxon>Colletotrichum</taxon>
        <taxon>Colletotrichum destructivum species complex</taxon>
    </lineage>
</organism>
<keyword evidence="4" id="KW-0808">Transferase</keyword>
<dbReference type="Proteomes" id="UP000092177">
    <property type="component" value="Chromosome 6"/>
</dbReference>
<name>A0A1B7Y7N7_COLHI</name>
<gene>
    <name evidence="4" type="ORF">CH63R_09515</name>
</gene>
<dbReference type="RefSeq" id="XP_018156512.1">
    <property type="nucleotide sequence ID" value="XM_018304489.1"/>
</dbReference>
<feature type="domain" description="Scytalone dehydratase-like protein Arp1 N-terminal" evidence="3">
    <location>
        <begin position="63"/>
        <end position="164"/>
    </location>
</feature>
<feature type="domain" description="Amidase" evidence="2">
    <location>
        <begin position="206"/>
        <end position="367"/>
    </location>
</feature>
<dbReference type="Gene3D" id="3.90.1300.10">
    <property type="entry name" value="Amidase signature (AS) domain"/>
    <property type="match status" value="1"/>
</dbReference>
<dbReference type="OrthoDB" id="5423360at2759"/>
<evidence type="ECO:0000313" key="4">
    <source>
        <dbReference type="EMBL" id="OBR07994.1"/>
    </source>
</evidence>
<dbReference type="Pfam" id="PF05141">
    <property type="entry name" value="DIT1_PvcA"/>
    <property type="match status" value="1"/>
</dbReference>
<protein>
    <submittedName>
        <fullName evidence="4">Glutamyl-tRNA(Gln) amidotransferase</fullName>
    </submittedName>
</protein>
<dbReference type="InterPro" id="IPR007817">
    <property type="entry name" value="Isocyanide_synthase_DIT1"/>
</dbReference>
<dbReference type="KEGG" id="chig:CH63R_09515"/>
<dbReference type="Pfam" id="PF26053">
    <property type="entry name" value="DUF8016"/>
    <property type="match status" value="1"/>
</dbReference>
<dbReference type="PANTHER" id="PTHR37285:SF5">
    <property type="entry name" value="SPORE WALL MATURATION PROTEIN DIT1"/>
    <property type="match status" value="1"/>
</dbReference>
<reference evidence="5" key="1">
    <citation type="journal article" date="2017" name="BMC Genomics">
        <title>Gapless genome assembly of Colletotrichum higginsianum reveals chromosome structure and association of transposable elements with secondary metabolite gene clusters.</title>
        <authorList>
            <person name="Dallery J.-F."/>
            <person name="Lapalu N."/>
            <person name="Zampounis A."/>
            <person name="Pigne S."/>
            <person name="Luyten I."/>
            <person name="Amselem J."/>
            <person name="Wittenberg A.H.J."/>
            <person name="Zhou S."/>
            <person name="de Queiroz M.V."/>
            <person name="Robin G.P."/>
            <person name="Auger A."/>
            <person name="Hainaut M."/>
            <person name="Henrissat B."/>
            <person name="Kim K.-T."/>
            <person name="Lee Y.-H."/>
            <person name="Lespinet O."/>
            <person name="Schwartz D.C."/>
            <person name="Thon M.R."/>
            <person name="O'Connell R.J."/>
        </authorList>
    </citation>
    <scope>NUCLEOTIDE SEQUENCE [LARGE SCALE GENOMIC DNA]</scope>
    <source>
        <strain evidence="5">IMI 349063</strain>
    </source>
</reference>
<dbReference type="SUPFAM" id="SSF75304">
    <property type="entry name" value="Amidase signature (AS) enzymes"/>
    <property type="match status" value="1"/>
</dbReference>
<evidence type="ECO:0000313" key="5">
    <source>
        <dbReference type="Proteomes" id="UP000092177"/>
    </source>
</evidence>
<dbReference type="PANTHER" id="PTHR37285">
    <property type="entry name" value="SPORE WALL MATURATION PROTEIN DIT1"/>
    <property type="match status" value="1"/>
</dbReference>
<dbReference type="GO" id="GO:0016740">
    <property type="term" value="F:transferase activity"/>
    <property type="evidence" value="ECO:0007669"/>
    <property type="project" value="UniProtKB-KW"/>
</dbReference>
<comment type="caution">
    <text evidence="4">The sequence shown here is derived from an EMBL/GenBank/DDBJ whole genome shotgun (WGS) entry which is preliminary data.</text>
</comment>
<dbReference type="VEuPathDB" id="FungiDB:CH63R_09515"/>
<feature type="chain" id="PRO_5008601407" evidence="1">
    <location>
        <begin position="18"/>
        <end position="1017"/>
    </location>
</feature>
<evidence type="ECO:0000256" key="1">
    <source>
        <dbReference type="SAM" id="SignalP"/>
    </source>
</evidence>
<proteinExistence type="predicted"/>
<dbReference type="InterPro" id="IPR036928">
    <property type="entry name" value="AS_sf"/>
</dbReference>